<evidence type="ECO:0000256" key="1">
    <source>
        <dbReference type="SAM" id="SignalP"/>
    </source>
</evidence>
<name>A0A501WDB8_9BACT</name>
<dbReference type="RefSeq" id="WP_140618775.1">
    <property type="nucleotide sequence ID" value="NZ_VFRQ01000001.1"/>
</dbReference>
<keyword evidence="3" id="KW-1185">Reference proteome</keyword>
<dbReference type="AlphaFoldDB" id="A0A501WDB8"/>
<keyword evidence="1" id="KW-0732">Signal</keyword>
<dbReference type="InterPro" id="IPR011250">
    <property type="entry name" value="OMP/PagP_B-barrel"/>
</dbReference>
<organism evidence="2 3">
    <name type="scientific">Pontibacter mangrovi</name>
    <dbReference type="NCBI Taxonomy" id="2589816"/>
    <lineage>
        <taxon>Bacteria</taxon>
        <taxon>Pseudomonadati</taxon>
        <taxon>Bacteroidota</taxon>
        <taxon>Cytophagia</taxon>
        <taxon>Cytophagales</taxon>
        <taxon>Hymenobacteraceae</taxon>
        <taxon>Pontibacter</taxon>
    </lineage>
</organism>
<feature type="signal peptide" evidence="1">
    <location>
        <begin position="1"/>
        <end position="19"/>
    </location>
</feature>
<dbReference type="OrthoDB" id="1495718at2"/>
<dbReference type="Proteomes" id="UP000316727">
    <property type="component" value="Unassembled WGS sequence"/>
</dbReference>
<dbReference type="Gene3D" id="2.40.160.20">
    <property type="match status" value="1"/>
</dbReference>
<proteinExistence type="predicted"/>
<evidence type="ECO:0000313" key="3">
    <source>
        <dbReference type="Proteomes" id="UP000316727"/>
    </source>
</evidence>
<evidence type="ECO:0000313" key="2">
    <source>
        <dbReference type="EMBL" id="TPE46094.1"/>
    </source>
</evidence>
<reference evidence="2 3" key="1">
    <citation type="submission" date="2019-06" db="EMBL/GenBank/DDBJ databases">
        <title>A novel bacterium of genus Pontibacter, isolated from marine sediment.</title>
        <authorList>
            <person name="Huang H."/>
            <person name="Mo K."/>
            <person name="Hu Y."/>
        </authorList>
    </citation>
    <scope>NUCLEOTIDE SEQUENCE [LARGE SCALE GENOMIC DNA]</scope>
    <source>
        <strain evidence="2 3">HB172049</strain>
    </source>
</reference>
<comment type="caution">
    <text evidence="2">The sequence shown here is derived from an EMBL/GenBank/DDBJ whole genome shotgun (WGS) entry which is preliminary data.</text>
</comment>
<sequence length="357" mass="41812">MKYKLLLFVLFLFSLSAQAQINNEPGTVYLADGKEISGKISYYVDDPNNIAFYDMEGNKTAFTPDQIREVKLFNGKRFITKTYKDEWKEQDLLLQAILLTDNKISLFKQDGANTAYFVSKGDALHKLENNKLTQRTEDGSNYRNYDHQYIVTLTLLMEDRFDLTQKLQEIELEEEDLTEILTEYAEGEVSYYMVTNKKSKGEPYTSVFTQYSNYATYYGEETEKNSFGVILGLQYHFAQNGRGSLKFSFDRSAYKYETRNENVFSFSTRYQYELIQQEKFNFYINAHLFDLSWYSMENFETKTSSKGFSPVLRLSPGLGFEYKPTKNFAVFAELNHMLQMEHYPKNNSIGLKYSFIK</sequence>
<protein>
    <submittedName>
        <fullName evidence="2">Porin family protein</fullName>
    </submittedName>
</protein>
<dbReference type="SUPFAM" id="SSF56925">
    <property type="entry name" value="OMPA-like"/>
    <property type="match status" value="1"/>
</dbReference>
<accession>A0A501WDB8</accession>
<dbReference type="EMBL" id="VFRQ01000001">
    <property type="protein sequence ID" value="TPE46094.1"/>
    <property type="molecule type" value="Genomic_DNA"/>
</dbReference>
<gene>
    <name evidence="2" type="ORF">FJM65_01740</name>
</gene>
<feature type="chain" id="PRO_5021382083" evidence="1">
    <location>
        <begin position="20"/>
        <end position="357"/>
    </location>
</feature>